<dbReference type="EMBL" id="JAGGMV010000009">
    <property type="protein sequence ID" value="MBP2202220.1"/>
    <property type="molecule type" value="Genomic_DNA"/>
</dbReference>
<reference evidence="1" key="1">
    <citation type="submission" date="2021-03" db="EMBL/GenBank/DDBJ databases">
        <title>Genomic Encyclopedia of Type Strains, Phase IV (KMG-V): Genome sequencing to study the core and pangenomes of soil and plant-associated prokaryotes.</title>
        <authorList>
            <person name="Whitman W."/>
        </authorList>
    </citation>
    <scope>NUCLEOTIDE SEQUENCE</scope>
    <source>
        <strain evidence="1">C4</strain>
    </source>
</reference>
<protein>
    <submittedName>
        <fullName evidence="1">Uncharacterized protein</fullName>
    </submittedName>
</protein>
<accession>A0A8J7S2N9</accession>
<name>A0A8J7S2N9_METVO</name>
<dbReference type="RefSeq" id="WP_209591734.1">
    <property type="nucleotide sequence ID" value="NZ_JAGGMV010000009.1"/>
</dbReference>
<dbReference type="AlphaFoldDB" id="A0A8J7S2N9"/>
<evidence type="ECO:0000313" key="1">
    <source>
        <dbReference type="EMBL" id="MBP2202220.1"/>
    </source>
</evidence>
<organism evidence="1 2">
    <name type="scientific">Methanococcus voltae</name>
    <dbReference type="NCBI Taxonomy" id="2188"/>
    <lineage>
        <taxon>Archaea</taxon>
        <taxon>Methanobacteriati</taxon>
        <taxon>Methanobacteriota</taxon>
        <taxon>Methanomada group</taxon>
        <taxon>Methanococci</taxon>
        <taxon>Methanococcales</taxon>
        <taxon>Methanococcaceae</taxon>
        <taxon>Methanococcus</taxon>
    </lineage>
</organism>
<gene>
    <name evidence="1" type="ORF">J3E07_001661</name>
</gene>
<comment type="caution">
    <text evidence="1">The sequence shown here is derived from an EMBL/GenBank/DDBJ whole genome shotgun (WGS) entry which is preliminary data.</text>
</comment>
<dbReference type="Proteomes" id="UP000740329">
    <property type="component" value="Unassembled WGS sequence"/>
</dbReference>
<evidence type="ECO:0000313" key="2">
    <source>
        <dbReference type="Proteomes" id="UP000740329"/>
    </source>
</evidence>
<sequence length="121" mass="14211">MNESYIANIQWGIVQSILSSDEKIKINLLLYSISFIKVMINDKDSIEVVEDLEKKLYDILKTCNFKIYDNYIKNIYVIDDNVNQDIQKIHENIIQIDKIRSKILEICIKNKIDIVALSQPF</sequence>
<proteinExistence type="predicted"/>